<dbReference type="EnsemblMetazoa" id="ENSAATROPT006205">
    <property type="protein sequence ID" value="ENSAATROPP005653"/>
    <property type="gene ID" value="ENSAATROPG005025"/>
</dbReference>
<protein>
    <submittedName>
        <fullName evidence="1">Uncharacterized protein</fullName>
    </submittedName>
</protein>
<name>A0AAG5D4V1_ANOAO</name>
<organism evidence="1 2">
    <name type="scientific">Anopheles atroparvus</name>
    <name type="common">European mosquito</name>
    <dbReference type="NCBI Taxonomy" id="41427"/>
    <lineage>
        <taxon>Eukaryota</taxon>
        <taxon>Metazoa</taxon>
        <taxon>Ecdysozoa</taxon>
        <taxon>Arthropoda</taxon>
        <taxon>Hexapoda</taxon>
        <taxon>Insecta</taxon>
        <taxon>Pterygota</taxon>
        <taxon>Neoptera</taxon>
        <taxon>Endopterygota</taxon>
        <taxon>Diptera</taxon>
        <taxon>Nematocera</taxon>
        <taxon>Culicoidea</taxon>
        <taxon>Culicidae</taxon>
        <taxon>Anophelinae</taxon>
        <taxon>Anopheles</taxon>
    </lineage>
</organism>
<evidence type="ECO:0000313" key="2">
    <source>
        <dbReference type="Proteomes" id="UP000075880"/>
    </source>
</evidence>
<evidence type="ECO:0000313" key="1">
    <source>
        <dbReference type="EnsemblMetazoa" id="ENSAATROPP005653"/>
    </source>
</evidence>
<dbReference type="AlphaFoldDB" id="A0AAG5D4V1"/>
<proteinExistence type="predicted"/>
<sequence>MGRWRDQSDARHRVARISNVLRHLVPGQFAALTRLRTLRHLDLQIVGVRDVGGRHTEPPGSYLLDRRSTVVLRVLVHVPVRVLTALARVALAANAIHRDGERLMRLERNTAETHGTRREALHDLTGRLHLRQVNLRAASACELQLTAQRTQLHAVHGRIAERRVRVLALIHGRFLQGGDRRRLIDMPLATSTPVELARIAQDLCVGVPCAIHELMPLETLPGHHLQTDATDARMRPAEAHFDHIRAHADGFENLRPLVRLQRRDAHLGHHLQDAGLNGRGVRAIDGIVGQGRIEHALVSQRTGHLEHQVRADRICTVPEEHAHVVHLARLRRLHD</sequence>
<accession>A0AAG5D4V1</accession>
<dbReference type="Proteomes" id="UP000075880">
    <property type="component" value="Unassembled WGS sequence"/>
</dbReference>
<dbReference type="AntiFam" id="ANF00199">
    <property type="entry name" value="Shadow ORF (opposite gltB)"/>
</dbReference>
<keyword evidence="2" id="KW-1185">Reference proteome</keyword>
<reference evidence="1" key="1">
    <citation type="submission" date="2024-04" db="UniProtKB">
        <authorList>
            <consortium name="EnsemblMetazoa"/>
        </authorList>
    </citation>
    <scope>IDENTIFICATION</scope>
    <source>
        <strain evidence="1">EBRO</strain>
    </source>
</reference>